<keyword evidence="5" id="KW-1185">Reference proteome</keyword>
<evidence type="ECO:0000256" key="1">
    <source>
        <dbReference type="ARBA" id="ARBA00007692"/>
    </source>
</evidence>
<evidence type="ECO:0000256" key="3">
    <source>
        <dbReference type="ARBA" id="ARBA00022946"/>
    </source>
</evidence>
<keyword evidence="2" id="KW-0806">Transcription termination</keyword>
<name>A0A8R7QJD3_TRIUA</name>
<dbReference type="GO" id="GO:0006353">
    <property type="term" value="P:DNA-templated transcription termination"/>
    <property type="evidence" value="ECO:0007669"/>
    <property type="project" value="UniProtKB-KW"/>
</dbReference>
<dbReference type="Gramene" id="TuG1812G0600000300.01.T01">
    <property type="protein sequence ID" value="TuG1812G0600000300.01.T01.cds301118"/>
    <property type="gene ID" value="TuG1812G0600000300.01"/>
</dbReference>
<dbReference type="AlphaFoldDB" id="A0A8R7QJD3"/>
<evidence type="ECO:0000313" key="5">
    <source>
        <dbReference type="Proteomes" id="UP000015106"/>
    </source>
</evidence>
<reference evidence="4" key="3">
    <citation type="submission" date="2022-06" db="UniProtKB">
        <authorList>
            <consortium name="EnsemblPlants"/>
        </authorList>
    </citation>
    <scope>IDENTIFICATION</scope>
</reference>
<dbReference type="EnsemblPlants" id="TuG1812G0600000300.01.T01">
    <property type="protein sequence ID" value="TuG1812G0600000300.01.T01.cds301118"/>
    <property type="gene ID" value="TuG1812G0600000300.01"/>
</dbReference>
<proteinExistence type="inferred from homology"/>
<evidence type="ECO:0000313" key="4">
    <source>
        <dbReference type="EnsemblPlants" id="TuG1812G0600000300.01.T01.cds301118"/>
    </source>
</evidence>
<sequence length="167" mass="18863">MVACAERLGVPRGSGMFRRALQAVAFLTEEKIAAKVDYLKNTFRWSDAQVRIVVCKAPMVLTISKESLKRRSEFLLSEVGQEPAYVAHRPISVCLSLEGRVRPRYYVVKFLKQNGLLDCNPNLNTVVRMTEKVFVEKLISPHKEAAPQLAEDYATACKGEVPTNFRF</sequence>
<keyword evidence="3" id="KW-0809">Transit peptide</keyword>
<accession>A0A8R7QJD3</accession>
<dbReference type="Proteomes" id="UP000015106">
    <property type="component" value="Chromosome 6"/>
</dbReference>
<reference evidence="4" key="2">
    <citation type="submission" date="2018-03" db="EMBL/GenBank/DDBJ databases">
        <title>The Triticum urartu genome reveals the dynamic nature of wheat genome evolution.</title>
        <authorList>
            <person name="Ling H."/>
            <person name="Ma B."/>
            <person name="Shi X."/>
            <person name="Liu H."/>
            <person name="Dong L."/>
            <person name="Sun H."/>
            <person name="Cao Y."/>
            <person name="Gao Q."/>
            <person name="Zheng S."/>
            <person name="Li Y."/>
            <person name="Yu Y."/>
            <person name="Du H."/>
            <person name="Qi M."/>
            <person name="Li Y."/>
            <person name="Yu H."/>
            <person name="Cui Y."/>
            <person name="Wang N."/>
            <person name="Chen C."/>
            <person name="Wu H."/>
            <person name="Zhao Y."/>
            <person name="Zhang J."/>
            <person name="Li Y."/>
            <person name="Zhou W."/>
            <person name="Zhang B."/>
            <person name="Hu W."/>
            <person name="Eijk M."/>
            <person name="Tang J."/>
            <person name="Witsenboer H."/>
            <person name="Zhao S."/>
            <person name="Li Z."/>
            <person name="Zhang A."/>
            <person name="Wang D."/>
            <person name="Liang C."/>
        </authorList>
    </citation>
    <scope>NUCLEOTIDE SEQUENCE [LARGE SCALE GENOMIC DNA]</scope>
    <source>
        <strain evidence="4">cv. G1812</strain>
    </source>
</reference>
<reference evidence="5" key="1">
    <citation type="journal article" date="2013" name="Nature">
        <title>Draft genome of the wheat A-genome progenitor Triticum urartu.</title>
        <authorList>
            <person name="Ling H.Q."/>
            <person name="Zhao S."/>
            <person name="Liu D."/>
            <person name="Wang J."/>
            <person name="Sun H."/>
            <person name="Zhang C."/>
            <person name="Fan H."/>
            <person name="Li D."/>
            <person name="Dong L."/>
            <person name="Tao Y."/>
            <person name="Gao C."/>
            <person name="Wu H."/>
            <person name="Li Y."/>
            <person name="Cui Y."/>
            <person name="Guo X."/>
            <person name="Zheng S."/>
            <person name="Wang B."/>
            <person name="Yu K."/>
            <person name="Liang Q."/>
            <person name="Yang W."/>
            <person name="Lou X."/>
            <person name="Chen J."/>
            <person name="Feng M."/>
            <person name="Jian J."/>
            <person name="Zhang X."/>
            <person name="Luo G."/>
            <person name="Jiang Y."/>
            <person name="Liu J."/>
            <person name="Wang Z."/>
            <person name="Sha Y."/>
            <person name="Zhang B."/>
            <person name="Wu H."/>
            <person name="Tang D."/>
            <person name="Shen Q."/>
            <person name="Xue P."/>
            <person name="Zou S."/>
            <person name="Wang X."/>
            <person name="Liu X."/>
            <person name="Wang F."/>
            <person name="Yang Y."/>
            <person name="An X."/>
            <person name="Dong Z."/>
            <person name="Zhang K."/>
            <person name="Zhang X."/>
            <person name="Luo M.C."/>
            <person name="Dvorak J."/>
            <person name="Tong Y."/>
            <person name="Wang J."/>
            <person name="Yang H."/>
            <person name="Li Z."/>
            <person name="Wang D."/>
            <person name="Zhang A."/>
            <person name="Wang J."/>
        </authorList>
    </citation>
    <scope>NUCLEOTIDE SEQUENCE</scope>
    <source>
        <strain evidence="5">cv. G1812</strain>
    </source>
</reference>
<dbReference type="Gene3D" id="1.25.70.10">
    <property type="entry name" value="Transcription termination factor 3, mitochondrial"/>
    <property type="match status" value="1"/>
</dbReference>
<keyword evidence="2" id="KW-0804">Transcription</keyword>
<dbReference type="PANTHER" id="PTHR13068">
    <property type="entry name" value="CGI-12 PROTEIN-RELATED"/>
    <property type="match status" value="1"/>
</dbReference>
<organism evidence="4 5">
    <name type="scientific">Triticum urartu</name>
    <name type="common">Red wild einkorn</name>
    <name type="synonym">Crithodium urartu</name>
    <dbReference type="NCBI Taxonomy" id="4572"/>
    <lineage>
        <taxon>Eukaryota</taxon>
        <taxon>Viridiplantae</taxon>
        <taxon>Streptophyta</taxon>
        <taxon>Embryophyta</taxon>
        <taxon>Tracheophyta</taxon>
        <taxon>Spermatophyta</taxon>
        <taxon>Magnoliopsida</taxon>
        <taxon>Liliopsida</taxon>
        <taxon>Poales</taxon>
        <taxon>Poaceae</taxon>
        <taxon>BOP clade</taxon>
        <taxon>Pooideae</taxon>
        <taxon>Triticodae</taxon>
        <taxon>Triticeae</taxon>
        <taxon>Triticinae</taxon>
        <taxon>Triticum</taxon>
    </lineage>
</organism>
<dbReference type="InterPro" id="IPR003690">
    <property type="entry name" value="MTERF"/>
</dbReference>
<keyword evidence="2" id="KW-0805">Transcription regulation</keyword>
<evidence type="ECO:0000256" key="2">
    <source>
        <dbReference type="ARBA" id="ARBA00022472"/>
    </source>
</evidence>
<protein>
    <submittedName>
        <fullName evidence="4">Uncharacterized protein</fullName>
    </submittedName>
</protein>
<dbReference type="GO" id="GO:0003676">
    <property type="term" value="F:nucleic acid binding"/>
    <property type="evidence" value="ECO:0007669"/>
    <property type="project" value="InterPro"/>
</dbReference>
<dbReference type="Pfam" id="PF02536">
    <property type="entry name" value="mTERF"/>
    <property type="match status" value="1"/>
</dbReference>
<comment type="similarity">
    <text evidence="1">Belongs to the mTERF family.</text>
</comment>
<dbReference type="PANTHER" id="PTHR13068:SF148">
    <property type="entry name" value="PORR DOMAIN-CONTAINING PROTEIN"/>
    <property type="match status" value="1"/>
</dbReference>
<dbReference type="InterPro" id="IPR038538">
    <property type="entry name" value="MTERF_sf"/>
</dbReference>